<dbReference type="Pfam" id="PF01335">
    <property type="entry name" value="DED"/>
    <property type="match status" value="1"/>
</dbReference>
<reference evidence="4 5" key="1">
    <citation type="journal article" date="2018" name="Sci. Rep.">
        <title>Comparative analysis of the Pocillopora damicornis genome highlights role of immune system in coral evolution.</title>
        <authorList>
            <person name="Cunning R."/>
            <person name="Bay R.A."/>
            <person name="Gillette P."/>
            <person name="Baker A.C."/>
            <person name="Traylor-Knowles N."/>
        </authorList>
    </citation>
    <scope>NUCLEOTIDE SEQUENCE [LARGE SCALE GENOMIC DNA]</scope>
    <source>
        <strain evidence="4">RSMAS</strain>
        <tissue evidence="4">Whole animal</tissue>
    </source>
</reference>
<sequence>MAQSTRPLNILLPARNTAEFNAFLAQIADQITEEELEKMKFLCDGPQTNNYLPREKLHAIKNPREVLSFLRYHDKICLEDVSYLVWLLRNVGRDELAASIEEQGSSWMAFKIPTTIEEKDGCDGQDLLAIAQDADVPRHYISNIKERLKFQKLIAMNAEPRDDTSSSSVPPGWLSKFQPPSRSTSNPYKCMNTELKLKCIEFSASEELDIQKRYLTSSPKYSGQQMFQKYIDNELFIILLSLITGGPSSRLEKKPTIN</sequence>
<evidence type="ECO:0000256" key="1">
    <source>
        <dbReference type="ARBA" id="ARBA00022703"/>
    </source>
</evidence>
<keyword evidence="5" id="KW-1185">Reference proteome</keyword>
<dbReference type="Gene3D" id="1.10.533.10">
    <property type="entry name" value="Death Domain, Fas"/>
    <property type="match status" value="1"/>
</dbReference>
<dbReference type="PANTHER" id="PTHR48169:SF7">
    <property type="entry name" value="CASPASE 10"/>
    <property type="match status" value="1"/>
</dbReference>
<feature type="region of interest" description="Disordered" evidence="2">
    <location>
        <begin position="160"/>
        <end position="185"/>
    </location>
</feature>
<dbReference type="SMART" id="SM00031">
    <property type="entry name" value="DED"/>
    <property type="match status" value="1"/>
</dbReference>
<accession>A0A3M6UIS8</accession>
<keyword evidence="1" id="KW-0053">Apoptosis</keyword>
<dbReference type="InterPro" id="IPR001875">
    <property type="entry name" value="DED_dom"/>
</dbReference>
<dbReference type="EMBL" id="RCHS01001420">
    <property type="protein sequence ID" value="RMX53561.1"/>
    <property type="molecule type" value="Genomic_DNA"/>
</dbReference>
<evidence type="ECO:0000313" key="5">
    <source>
        <dbReference type="Proteomes" id="UP000275408"/>
    </source>
</evidence>
<dbReference type="SUPFAM" id="SSF47986">
    <property type="entry name" value="DEATH domain"/>
    <property type="match status" value="1"/>
</dbReference>
<gene>
    <name evidence="4" type="ORF">pdam_00004417</name>
</gene>
<proteinExistence type="predicted"/>
<comment type="caution">
    <text evidence="4">The sequence shown here is derived from an EMBL/GenBank/DDBJ whole genome shotgun (WGS) entry which is preliminary data.</text>
</comment>
<dbReference type="GO" id="GO:0006915">
    <property type="term" value="P:apoptotic process"/>
    <property type="evidence" value="ECO:0007669"/>
    <property type="project" value="UniProtKB-KW"/>
</dbReference>
<dbReference type="AlphaFoldDB" id="A0A3M6UIS8"/>
<evidence type="ECO:0000256" key="2">
    <source>
        <dbReference type="SAM" id="MobiDB-lite"/>
    </source>
</evidence>
<dbReference type="GO" id="GO:0042981">
    <property type="term" value="P:regulation of apoptotic process"/>
    <property type="evidence" value="ECO:0007669"/>
    <property type="project" value="InterPro"/>
</dbReference>
<evidence type="ECO:0000313" key="4">
    <source>
        <dbReference type="EMBL" id="RMX53561.1"/>
    </source>
</evidence>
<organism evidence="4 5">
    <name type="scientific">Pocillopora damicornis</name>
    <name type="common">Cauliflower coral</name>
    <name type="synonym">Millepora damicornis</name>
    <dbReference type="NCBI Taxonomy" id="46731"/>
    <lineage>
        <taxon>Eukaryota</taxon>
        <taxon>Metazoa</taxon>
        <taxon>Cnidaria</taxon>
        <taxon>Anthozoa</taxon>
        <taxon>Hexacorallia</taxon>
        <taxon>Scleractinia</taxon>
        <taxon>Astrocoeniina</taxon>
        <taxon>Pocilloporidae</taxon>
        <taxon>Pocillopora</taxon>
    </lineage>
</organism>
<feature type="domain" description="DED" evidence="3">
    <location>
        <begin position="19"/>
        <end position="102"/>
    </location>
</feature>
<dbReference type="PROSITE" id="PS50168">
    <property type="entry name" value="DED"/>
    <property type="match status" value="1"/>
</dbReference>
<name>A0A3M6UIS8_POCDA</name>
<protein>
    <recommendedName>
        <fullName evidence="3">DED domain-containing protein</fullName>
    </recommendedName>
</protein>
<evidence type="ECO:0000259" key="3">
    <source>
        <dbReference type="PROSITE" id="PS50168"/>
    </source>
</evidence>
<dbReference type="PANTHER" id="PTHR48169">
    <property type="entry name" value="DED DOMAIN-CONTAINING PROTEIN"/>
    <property type="match status" value="1"/>
</dbReference>
<dbReference type="InterPro" id="IPR011029">
    <property type="entry name" value="DEATH-like_dom_sf"/>
</dbReference>
<dbReference type="Proteomes" id="UP000275408">
    <property type="component" value="Unassembled WGS sequence"/>
</dbReference>